<evidence type="ECO:0000313" key="2">
    <source>
        <dbReference type="Proteomes" id="UP001152604"/>
    </source>
</evidence>
<gene>
    <name evidence="1" type="ORF">MES4922_120029</name>
</gene>
<dbReference type="Proteomes" id="UP001152604">
    <property type="component" value="Unassembled WGS sequence"/>
</dbReference>
<proteinExistence type="predicted"/>
<name>A0ABN8JAX2_9HYPH</name>
<accession>A0ABN8JAX2</accession>
<dbReference type="EMBL" id="CAKXZS010000004">
    <property type="protein sequence ID" value="CAH2395219.1"/>
    <property type="molecule type" value="Genomic_DNA"/>
</dbReference>
<protein>
    <submittedName>
        <fullName evidence="1">Uncharacterized protein</fullName>
    </submittedName>
</protein>
<keyword evidence="2" id="KW-1185">Reference proteome</keyword>
<organism evidence="1 2">
    <name type="scientific">Mesorhizobium ventifaucium</name>
    <dbReference type="NCBI Taxonomy" id="666020"/>
    <lineage>
        <taxon>Bacteria</taxon>
        <taxon>Pseudomonadati</taxon>
        <taxon>Pseudomonadota</taxon>
        <taxon>Alphaproteobacteria</taxon>
        <taxon>Hyphomicrobiales</taxon>
        <taxon>Phyllobacteriaceae</taxon>
        <taxon>Mesorhizobium</taxon>
    </lineage>
</organism>
<sequence>MGKQSTLSCFISQAAEPHLGQEVAPAGVAVLQFHREPRVRWDAPGCASALPSRRQCPVRRPTTPT</sequence>
<evidence type="ECO:0000313" key="1">
    <source>
        <dbReference type="EMBL" id="CAH2395219.1"/>
    </source>
</evidence>
<comment type="caution">
    <text evidence="1">The sequence shown here is derived from an EMBL/GenBank/DDBJ whole genome shotgun (WGS) entry which is preliminary data.</text>
</comment>
<reference evidence="1" key="1">
    <citation type="submission" date="2022-03" db="EMBL/GenBank/DDBJ databases">
        <authorList>
            <person name="Brunel B."/>
        </authorList>
    </citation>
    <scope>NUCLEOTIDE SEQUENCE</scope>
    <source>
        <strain evidence="1">STM4922sample</strain>
    </source>
</reference>